<reference evidence="2 3" key="1">
    <citation type="submission" date="2020-03" db="EMBL/GenBank/DDBJ databases">
        <title>Bacterial isolates of synthetic phycosphere.</title>
        <authorList>
            <person name="Fu H."/>
            <person name="Moran M.A."/>
        </authorList>
    </citation>
    <scope>NUCLEOTIDE SEQUENCE [LARGE SCALE GENOMIC DNA]</scope>
    <source>
        <strain evidence="2 3">HF1</strain>
    </source>
</reference>
<feature type="chain" id="PRO_5047465222" evidence="1">
    <location>
        <begin position="21"/>
        <end position="168"/>
    </location>
</feature>
<dbReference type="Pfam" id="PF04314">
    <property type="entry name" value="PCuAC"/>
    <property type="match status" value="1"/>
</dbReference>
<feature type="signal peptide" evidence="1">
    <location>
        <begin position="1"/>
        <end position="20"/>
    </location>
</feature>
<evidence type="ECO:0000313" key="3">
    <source>
        <dbReference type="Proteomes" id="UP000709466"/>
    </source>
</evidence>
<dbReference type="PANTHER" id="PTHR36302:SF1">
    <property type="entry name" value="COPPER CHAPERONE PCU(A)C"/>
    <property type="match status" value="1"/>
</dbReference>
<dbReference type="InterPro" id="IPR036182">
    <property type="entry name" value="PCuAC_sf"/>
</dbReference>
<evidence type="ECO:0000256" key="1">
    <source>
        <dbReference type="SAM" id="SignalP"/>
    </source>
</evidence>
<keyword evidence="1" id="KW-0732">Signal</keyword>
<gene>
    <name evidence="2" type="ORF">HCZ30_07625</name>
</gene>
<keyword evidence="3" id="KW-1185">Reference proteome</keyword>
<comment type="caution">
    <text evidence="2">The sequence shown here is derived from an EMBL/GenBank/DDBJ whole genome shotgun (WGS) entry which is preliminary data.</text>
</comment>
<dbReference type="InterPro" id="IPR007410">
    <property type="entry name" value="LpqE-like"/>
</dbReference>
<dbReference type="EMBL" id="JAATOP010000004">
    <property type="protein sequence ID" value="NIY72304.1"/>
    <property type="molecule type" value="Genomic_DNA"/>
</dbReference>
<dbReference type="RefSeq" id="WP_167637685.1">
    <property type="nucleotide sequence ID" value="NZ_JAATOP010000004.1"/>
</dbReference>
<protein>
    <submittedName>
        <fullName evidence="2">Copper chaperone PCu(A)C</fullName>
    </submittedName>
</protein>
<name>A0ABX0VWY3_9RHOB</name>
<proteinExistence type="predicted"/>
<organism evidence="2 3">
    <name type="scientific">Marivivens donghaensis</name>
    <dbReference type="NCBI Taxonomy" id="1699413"/>
    <lineage>
        <taxon>Bacteria</taxon>
        <taxon>Pseudomonadati</taxon>
        <taxon>Pseudomonadota</taxon>
        <taxon>Alphaproteobacteria</taxon>
        <taxon>Rhodobacterales</taxon>
        <taxon>Paracoccaceae</taxon>
        <taxon>Marivivens group</taxon>
        <taxon>Marivivens</taxon>
    </lineage>
</organism>
<dbReference type="Gene3D" id="2.60.40.1890">
    <property type="entry name" value="PCu(A)C copper chaperone"/>
    <property type="match status" value="1"/>
</dbReference>
<dbReference type="PANTHER" id="PTHR36302">
    <property type="entry name" value="BLR7088 PROTEIN"/>
    <property type="match status" value="1"/>
</dbReference>
<dbReference type="InterPro" id="IPR058248">
    <property type="entry name" value="Lxx211020-like"/>
</dbReference>
<dbReference type="Proteomes" id="UP000709466">
    <property type="component" value="Unassembled WGS sequence"/>
</dbReference>
<accession>A0ABX0VWY3</accession>
<evidence type="ECO:0000313" key="2">
    <source>
        <dbReference type="EMBL" id="NIY72304.1"/>
    </source>
</evidence>
<sequence length="168" mass="17947">MKTILSLAAAATLFASAAAADIEVHHAYAIQSSPVAPAGAAFMVIMNTGDADDQLIAASSDVSARTELHTHIMEDGVAKMREVEGGFTIPAQGHHELARGADHVMFLGINEPFEDGDILHVTLTFRDAGDVEVEIPVDLGQLSNMNAMSHDEMMESEEHKMEHGSDSH</sequence>
<dbReference type="SUPFAM" id="SSF110087">
    <property type="entry name" value="DR1885-like metal-binding protein"/>
    <property type="match status" value="1"/>
</dbReference>